<keyword evidence="8" id="KW-0472">Membrane</keyword>
<dbReference type="AlphaFoldDB" id="A0A8D8QKD9"/>
<dbReference type="FunFam" id="2.10.25.10:FF:000118">
    <property type="entry name" value="protein delta homolog 2"/>
    <property type="match status" value="1"/>
</dbReference>
<evidence type="ECO:0000256" key="8">
    <source>
        <dbReference type="SAM" id="Phobius"/>
    </source>
</evidence>
<dbReference type="SUPFAM" id="SSF57196">
    <property type="entry name" value="EGF/Laminin"/>
    <property type="match status" value="7"/>
</dbReference>
<keyword evidence="2" id="KW-0732">Signal</keyword>
<evidence type="ECO:0000256" key="6">
    <source>
        <dbReference type="PROSITE-ProRule" id="PRU00076"/>
    </source>
</evidence>
<feature type="domain" description="EGF-like" evidence="9">
    <location>
        <begin position="523"/>
        <end position="559"/>
    </location>
</feature>
<dbReference type="EMBL" id="HBUF01081367">
    <property type="protein sequence ID" value="CAG6633015.1"/>
    <property type="molecule type" value="Transcribed_RNA"/>
</dbReference>
<dbReference type="PROSITE" id="PS01187">
    <property type="entry name" value="EGF_CA"/>
    <property type="match status" value="1"/>
</dbReference>
<feature type="compositionally biased region" description="Basic residues" evidence="7">
    <location>
        <begin position="123"/>
        <end position="132"/>
    </location>
</feature>
<feature type="disulfide bond" evidence="6">
    <location>
        <begin position="511"/>
        <end position="520"/>
    </location>
</feature>
<dbReference type="FunFam" id="2.10.25.10:FF:000066">
    <property type="entry name" value="FAT atypical cadherin 4"/>
    <property type="match status" value="1"/>
</dbReference>
<feature type="domain" description="EGF-like" evidence="9">
    <location>
        <begin position="362"/>
        <end position="401"/>
    </location>
</feature>
<feature type="domain" description="EGF-like" evidence="9">
    <location>
        <begin position="445"/>
        <end position="484"/>
    </location>
</feature>
<evidence type="ECO:0000256" key="5">
    <source>
        <dbReference type="ARBA" id="ARBA00023180"/>
    </source>
</evidence>
<dbReference type="SMART" id="SM00179">
    <property type="entry name" value="EGF_CA"/>
    <property type="match status" value="6"/>
</dbReference>
<dbReference type="FunFam" id="2.10.25.10:FF:000143">
    <property type="entry name" value="Protein crumbs 1"/>
    <property type="match status" value="1"/>
</dbReference>
<feature type="domain" description="EGF-like" evidence="9">
    <location>
        <begin position="402"/>
        <end position="443"/>
    </location>
</feature>
<dbReference type="InterPro" id="IPR051022">
    <property type="entry name" value="Notch_Cell-Fate_Det"/>
</dbReference>
<feature type="disulfide bond" evidence="6">
    <location>
        <begin position="587"/>
        <end position="596"/>
    </location>
</feature>
<organism evidence="10">
    <name type="scientific">Cacopsylla melanoneura</name>
    <dbReference type="NCBI Taxonomy" id="428564"/>
    <lineage>
        <taxon>Eukaryota</taxon>
        <taxon>Metazoa</taxon>
        <taxon>Ecdysozoa</taxon>
        <taxon>Arthropoda</taxon>
        <taxon>Hexapoda</taxon>
        <taxon>Insecta</taxon>
        <taxon>Pterygota</taxon>
        <taxon>Neoptera</taxon>
        <taxon>Paraneoptera</taxon>
        <taxon>Hemiptera</taxon>
        <taxon>Sternorrhyncha</taxon>
        <taxon>Psylloidea</taxon>
        <taxon>Psyllidae</taxon>
        <taxon>Psyllinae</taxon>
        <taxon>Cacopsylla</taxon>
    </lineage>
</organism>
<dbReference type="GO" id="GO:0005509">
    <property type="term" value="F:calcium ion binding"/>
    <property type="evidence" value="ECO:0007669"/>
    <property type="project" value="InterPro"/>
</dbReference>
<feature type="region of interest" description="Disordered" evidence="7">
    <location>
        <begin position="40"/>
        <end position="141"/>
    </location>
</feature>
<dbReference type="FunFam" id="2.10.25.10:FF:000279">
    <property type="entry name" value="Neurogenic locus notch 1"/>
    <property type="match status" value="1"/>
</dbReference>
<feature type="disulfide bond" evidence="6">
    <location>
        <begin position="391"/>
        <end position="400"/>
    </location>
</feature>
<dbReference type="PANTHER" id="PTHR24049:SF22">
    <property type="entry name" value="DROSOPHILA CRUMBS HOMOLOG"/>
    <property type="match status" value="1"/>
</dbReference>
<comment type="caution">
    <text evidence="6">Lacks conserved residue(s) required for the propagation of feature annotation.</text>
</comment>
<evidence type="ECO:0000256" key="1">
    <source>
        <dbReference type="ARBA" id="ARBA00022536"/>
    </source>
</evidence>
<keyword evidence="4 6" id="KW-1015">Disulfide bond</keyword>
<evidence type="ECO:0000256" key="4">
    <source>
        <dbReference type="ARBA" id="ARBA00023157"/>
    </source>
</evidence>
<feature type="disulfide bond" evidence="6">
    <location>
        <begin position="433"/>
        <end position="442"/>
    </location>
</feature>
<feature type="compositionally biased region" description="Low complexity" evidence="7">
    <location>
        <begin position="40"/>
        <end position="50"/>
    </location>
</feature>
<reference evidence="10" key="1">
    <citation type="submission" date="2021-05" db="EMBL/GenBank/DDBJ databases">
        <authorList>
            <person name="Alioto T."/>
            <person name="Alioto T."/>
            <person name="Gomez Garrido J."/>
        </authorList>
    </citation>
    <scope>NUCLEOTIDE SEQUENCE</scope>
</reference>
<evidence type="ECO:0000259" key="9">
    <source>
        <dbReference type="PROSITE" id="PS50026"/>
    </source>
</evidence>
<dbReference type="SMART" id="SM00181">
    <property type="entry name" value="EGF"/>
    <property type="match status" value="7"/>
</dbReference>
<dbReference type="FunFam" id="2.10.25.10:FF:000404">
    <property type="entry name" value="Weary, isoform B"/>
    <property type="match status" value="1"/>
</dbReference>
<feature type="compositionally biased region" description="Polar residues" evidence="7">
    <location>
        <begin position="51"/>
        <end position="65"/>
    </location>
</feature>
<dbReference type="PRINTS" id="PR00010">
    <property type="entry name" value="EGFBLOOD"/>
</dbReference>
<dbReference type="GO" id="GO:0045197">
    <property type="term" value="P:establishment or maintenance of epithelial cell apical/basal polarity"/>
    <property type="evidence" value="ECO:0007669"/>
    <property type="project" value="TreeGrafter"/>
</dbReference>
<evidence type="ECO:0000256" key="3">
    <source>
        <dbReference type="ARBA" id="ARBA00022737"/>
    </source>
</evidence>
<dbReference type="InterPro" id="IPR001881">
    <property type="entry name" value="EGF-like_Ca-bd_dom"/>
</dbReference>
<proteinExistence type="predicted"/>
<feature type="disulfide bond" evidence="6">
    <location>
        <begin position="626"/>
        <end position="635"/>
    </location>
</feature>
<protein>
    <submittedName>
        <fullName evidence="10">Delta and Notch-like epidermal growth factor-related receptor</fullName>
    </submittedName>
</protein>
<dbReference type="GO" id="GO:0007157">
    <property type="term" value="P:heterophilic cell-cell adhesion via plasma membrane cell adhesion molecules"/>
    <property type="evidence" value="ECO:0007669"/>
    <property type="project" value="TreeGrafter"/>
</dbReference>
<feature type="disulfide bond" evidence="6">
    <location>
        <begin position="549"/>
        <end position="558"/>
    </location>
</feature>
<evidence type="ECO:0000313" key="10">
    <source>
        <dbReference type="EMBL" id="CAG6633014.1"/>
    </source>
</evidence>
<evidence type="ECO:0000256" key="2">
    <source>
        <dbReference type="ARBA" id="ARBA00022729"/>
    </source>
</evidence>
<feature type="compositionally biased region" description="Low complexity" evidence="7">
    <location>
        <begin position="66"/>
        <end position="93"/>
    </location>
</feature>
<dbReference type="InterPro" id="IPR018097">
    <property type="entry name" value="EGF_Ca-bd_CS"/>
</dbReference>
<feature type="disulfide bond" evidence="6">
    <location>
        <begin position="372"/>
        <end position="389"/>
    </location>
</feature>
<dbReference type="PANTHER" id="PTHR24049">
    <property type="entry name" value="CRUMBS FAMILY MEMBER"/>
    <property type="match status" value="1"/>
</dbReference>
<keyword evidence="5" id="KW-0325">Glycoprotein</keyword>
<name>A0A8D8QKD9_9HEMI</name>
<accession>A0A8D8QKD9</accession>
<feature type="disulfide bond" evidence="6">
    <location>
        <begin position="474"/>
        <end position="483"/>
    </location>
</feature>
<feature type="domain" description="EGF-like" evidence="9">
    <location>
        <begin position="486"/>
        <end position="521"/>
    </location>
</feature>
<dbReference type="InterPro" id="IPR000152">
    <property type="entry name" value="EGF-type_Asp/Asn_hydroxyl_site"/>
</dbReference>
<dbReference type="PROSITE" id="PS00022">
    <property type="entry name" value="EGF_1"/>
    <property type="match status" value="7"/>
</dbReference>
<dbReference type="EMBL" id="HBUF01081366">
    <property type="protein sequence ID" value="CAG6633014.1"/>
    <property type="molecule type" value="Transcribed_RNA"/>
</dbReference>
<dbReference type="GO" id="GO:0032991">
    <property type="term" value="C:protein-containing complex"/>
    <property type="evidence" value="ECO:0007669"/>
    <property type="project" value="TreeGrafter"/>
</dbReference>
<keyword evidence="8" id="KW-0812">Transmembrane</keyword>
<feature type="transmembrane region" description="Helical" evidence="8">
    <location>
        <begin position="680"/>
        <end position="701"/>
    </location>
</feature>
<keyword evidence="1 6" id="KW-0245">EGF-like domain</keyword>
<dbReference type="PROSITE" id="PS00010">
    <property type="entry name" value="ASX_HYDROXYL"/>
    <property type="match status" value="3"/>
</dbReference>
<sequence length="773" mass="84220">MRIPRMFLWWGGGVNPFTSCFLLLITSQHLRLTSAAALSSTTSPSTTSAPDNTHPSLESSNQPLMTFTTHETTSSTVETTDQPPTTQSTPKTQLSREDETATTTVKSIEKTTLETRQTTQIVRRQKKTRKPSPKPTPTMLPETVSTMLFKTVSTMMPKTVSTMMPKMLPSVKISTVSTSTTSQTTLVSVEETTPTTTLVSVPTTTLSPVVTEPEYYKEKVESLGCKMLPLPPQATIWKGNQTHELNLPNQNSNELCGSSPCGAWDGVRDMQSGDVLLVRIDDAQLIQDKTKDPRASVYQVTRGGRDSCDVTEGVLLDISPLQSEEKTLVALYDRDLTEGANLLIIVSEAWGSQCVRLSVTVKSDNCGDDQDCSGKGLCFSNDSMESYECQCCSGFIGPHCEEKDACFPSPCRNNGICVDISQGHDGNTFQCLCPYGFTGKTCEDTSNPCESGPCQNGGSCTASNLTAQQFKCLCPPGFSGSLCQHNMDDCASSPCGHGICVDQTVGYRCYCQPGFSGEQCQFEYNECESSPCLNGGSCADHIGRFSCTCGHGYTGQRCQIKVDLCDPNPCSHRHYCVDKGNTFACECPKGFQGPNCDVAGIVSCSHNPCLNGGTCWSSIDSFYCSCPPSFTGQICNVELLMDEVSNEVEGGINSIIAESEKPSMDLQMPISIHLDHLHSIYVAAGTLACALLIVIITVTICHCKMHGTHKKIYIFLCRRKPCEDKKPNGLLNRNRFVPPMDIKPVRKMFPCFDSSEMYYGLDFSDSQSSPLIQ</sequence>
<dbReference type="GO" id="GO:0005886">
    <property type="term" value="C:plasma membrane"/>
    <property type="evidence" value="ECO:0007669"/>
    <property type="project" value="TreeGrafter"/>
</dbReference>
<dbReference type="Gene3D" id="2.10.25.10">
    <property type="entry name" value="Laminin"/>
    <property type="match status" value="7"/>
</dbReference>
<feature type="disulfide bond" evidence="6">
    <location>
        <begin position="490"/>
        <end position="500"/>
    </location>
</feature>
<dbReference type="CDD" id="cd00054">
    <property type="entry name" value="EGF_CA"/>
    <property type="match status" value="6"/>
</dbReference>
<evidence type="ECO:0000256" key="7">
    <source>
        <dbReference type="SAM" id="MobiDB-lite"/>
    </source>
</evidence>
<keyword evidence="10" id="KW-0675">Receptor</keyword>
<dbReference type="FunFam" id="2.10.25.10:FF:000057">
    <property type="entry name" value="protocadherin Fat 1 isoform X2"/>
    <property type="match status" value="1"/>
</dbReference>
<dbReference type="Pfam" id="PF00008">
    <property type="entry name" value="EGF"/>
    <property type="match status" value="5"/>
</dbReference>
<feature type="domain" description="EGF-like" evidence="9">
    <location>
        <begin position="600"/>
        <end position="636"/>
    </location>
</feature>
<feature type="domain" description="EGF-like" evidence="9">
    <location>
        <begin position="561"/>
        <end position="597"/>
    </location>
</feature>
<keyword evidence="3" id="KW-0677">Repeat</keyword>
<keyword evidence="8" id="KW-1133">Transmembrane helix</keyword>
<dbReference type="PROSITE" id="PS50026">
    <property type="entry name" value="EGF_3"/>
    <property type="match status" value="7"/>
</dbReference>
<dbReference type="PROSITE" id="PS01186">
    <property type="entry name" value="EGF_2"/>
    <property type="match status" value="6"/>
</dbReference>
<dbReference type="InterPro" id="IPR000742">
    <property type="entry name" value="EGF"/>
</dbReference>